<feature type="transmembrane region" description="Helical" evidence="1">
    <location>
        <begin position="63"/>
        <end position="81"/>
    </location>
</feature>
<dbReference type="Pfam" id="PF07786">
    <property type="entry name" value="HGSNAT_cat"/>
    <property type="match status" value="1"/>
</dbReference>
<keyword evidence="5" id="KW-1185">Reference proteome</keyword>
<protein>
    <submittedName>
        <fullName evidence="4">DUF418 domain-containing protein</fullName>
    </submittedName>
</protein>
<dbReference type="Pfam" id="PF04235">
    <property type="entry name" value="DUF418"/>
    <property type="match status" value="1"/>
</dbReference>
<feature type="transmembrane region" description="Helical" evidence="1">
    <location>
        <begin position="232"/>
        <end position="258"/>
    </location>
</feature>
<reference evidence="4 5" key="1">
    <citation type="submission" date="2019-03" db="EMBL/GenBank/DDBJ databases">
        <title>Draft genome sequences of novel Actinobacteria.</title>
        <authorList>
            <person name="Sahin N."/>
            <person name="Ay H."/>
            <person name="Saygin H."/>
        </authorList>
    </citation>
    <scope>NUCLEOTIDE SEQUENCE [LARGE SCALE GENOMIC DNA]</scope>
    <source>
        <strain evidence="4 5">DSM 41900</strain>
    </source>
</reference>
<feature type="transmembrane region" description="Helical" evidence="1">
    <location>
        <begin position="356"/>
        <end position="373"/>
    </location>
</feature>
<feature type="transmembrane region" description="Helical" evidence="1">
    <location>
        <begin position="204"/>
        <end position="220"/>
    </location>
</feature>
<dbReference type="AlphaFoldDB" id="A0A4R4TJE8"/>
<dbReference type="Proteomes" id="UP000295345">
    <property type="component" value="Unassembled WGS sequence"/>
</dbReference>
<dbReference type="OrthoDB" id="4966979at2"/>
<keyword evidence="1" id="KW-0812">Transmembrane</keyword>
<sequence length="396" mass="41786">MTGELETAESGRGPVGPPSTVRLVGLDLARGVAVFGMFAAHLAPDPAFGGASAFFAELTRGRSSALFAVLAGTTLAFLTGRPTPKAGAERTRALLGIAIRAGVLIVVGTLLTRMGTPIAVILPYYGLCLLLALPLTRLPAGTLVPIAAGSALVGPQLLYLLRDLTFQENGGHAEWARAVYALDPASRAGGDGIVDLLITGNYPVPAWLPFFVVGLALGRLDLTAEVVRARLLVLGPALAVLGYGGSWLAFQLFPYIVWISGAPSAWWSEAEITVVTDDPAWLLVGAPHTETTFATVGNAGVAIFVIAAALIALDRWPTAHRLAAPLIAVGTMSLSAYVGHLLAIELMGMEQLDRRLPVLATFVVVTAAGALLWRRFLRRGPLEYLMHVMTHRRRPA</sequence>
<dbReference type="PANTHER" id="PTHR30590">
    <property type="entry name" value="INNER MEMBRANE PROTEIN"/>
    <property type="match status" value="1"/>
</dbReference>
<accession>A0A4R4TJE8</accession>
<comment type="caution">
    <text evidence="4">The sequence shown here is derived from an EMBL/GenBank/DDBJ whole genome shotgun (WGS) entry which is preliminary data.</text>
</comment>
<evidence type="ECO:0000313" key="5">
    <source>
        <dbReference type="Proteomes" id="UP000295345"/>
    </source>
</evidence>
<feature type="domain" description="DUF418" evidence="2">
    <location>
        <begin position="257"/>
        <end position="392"/>
    </location>
</feature>
<evidence type="ECO:0000259" key="3">
    <source>
        <dbReference type="Pfam" id="PF07786"/>
    </source>
</evidence>
<keyword evidence="1" id="KW-1133">Transmembrane helix</keyword>
<dbReference type="RefSeq" id="WP_132816875.1">
    <property type="nucleotide sequence ID" value="NZ_SMKI01000044.1"/>
</dbReference>
<organism evidence="4 5">
    <name type="scientific">Streptomyces hainanensis</name>
    <dbReference type="NCBI Taxonomy" id="402648"/>
    <lineage>
        <taxon>Bacteria</taxon>
        <taxon>Bacillati</taxon>
        <taxon>Actinomycetota</taxon>
        <taxon>Actinomycetes</taxon>
        <taxon>Kitasatosporales</taxon>
        <taxon>Streptomycetaceae</taxon>
        <taxon>Streptomyces</taxon>
    </lineage>
</organism>
<feature type="transmembrane region" description="Helical" evidence="1">
    <location>
        <begin position="322"/>
        <end position="344"/>
    </location>
</feature>
<feature type="transmembrane region" description="Helical" evidence="1">
    <location>
        <begin position="143"/>
        <end position="161"/>
    </location>
</feature>
<dbReference type="InterPro" id="IPR012429">
    <property type="entry name" value="HGSNAT_cat"/>
</dbReference>
<dbReference type="EMBL" id="SMKI01000044">
    <property type="protein sequence ID" value="TDC77867.1"/>
    <property type="molecule type" value="Genomic_DNA"/>
</dbReference>
<proteinExistence type="predicted"/>
<dbReference type="InterPro" id="IPR007349">
    <property type="entry name" value="DUF418"/>
</dbReference>
<evidence type="ECO:0000256" key="1">
    <source>
        <dbReference type="SAM" id="Phobius"/>
    </source>
</evidence>
<name>A0A4R4TJE8_9ACTN</name>
<keyword evidence="1" id="KW-0472">Membrane</keyword>
<feature type="transmembrane region" description="Helical" evidence="1">
    <location>
        <begin position="93"/>
        <end position="112"/>
    </location>
</feature>
<evidence type="ECO:0000259" key="2">
    <source>
        <dbReference type="Pfam" id="PF04235"/>
    </source>
</evidence>
<feature type="domain" description="Heparan-alpha-glucosaminide N-acetyltransferase catalytic" evidence="3">
    <location>
        <begin position="22"/>
        <end position="149"/>
    </location>
</feature>
<dbReference type="PANTHER" id="PTHR30590:SF3">
    <property type="entry name" value="HYPOTHETICAL MEMBRANE SPANNING PROTEIN"/>
    <property type="match status" value="1"/>
</dbReference>
<feature type="transmembrane region" description="Helical" evidence="1">
    <location>
        <begin position="292"/>
        <end position="313"/>
    </location>
</feature>
<feature type="transmembrane region" description="Helical" evidence="1">
    <location>
        <begin position="21"/>
        <end position="43"/>
    </location>
</feature>
<feature type="transmembrane region" description="Helical" evidence="1">
    <location>
        <begin position="118"/>
        <end position="136"/>
    </location>
</feature>
<evidence type="ECO:0000313" key="4">
    <source>
        <dbReference type="EMBL" id="TDC77867.1"/>
    </source>
</evidence>
<gene>
    <name evidence="4" type="ORF">E1283_06235</name>
</gene>
<dbReference type="InterPro" id="IPR052529">
    <property type="entry name" value="Bact_Transport_Assoc"/>
</dbReference>